<dbReference type="AlphaFoldDB" id="L0RGL7"/>
<dbReference type="eggNOG" id="COG4656">
    <property type="taxonomic scope" value="Bacteria"/>
</dbReference>
<dbReference type="RefSeq" id="WP_015337326.1">
    <property type="nucleotide sequence ID" value="NC_020055.1"/>
</dbReference>
<dbReference type="GO" id="GO:0051539">
    <property type="term" value="F:4 iron, 4 sulfur cluster binding"/>
    <property type="evidence" value="ECO:0007669"/>
    <property type="project" value="InterPro"/>
</dbReference>
<dbReference type="HOGENOM" id="CLU_010808_6_0_7"/>
<dbReference type="InterPro" id="IPR026902">
    <property type="entry name" value="RnfC_N"/>
</dbReference>
<dbReference type="PROSITE" id="PS51379">
    <property type="entry name" value="4FE4S_FER_2"/>
    <property type="match status" value="1"/>
</dbReference>
<dbReference type="InterPro" id="IPR017900">
    <property type="entry name" value="4Fe4S_Fe_S_CS"/>
</dbReference>
<evidence type="ECO:0000256" key="2">
    <source>
        <dbReference type="ARBA" id="ARBA00023004"/>
    </source>
</evidence>
<dbReference type="GO" id="GO:0046872">
    <property type="term" value="F:metal ion binding"/>
    <property type="evidence" value="ECO:0007669"/>
    <property type="project" value="UniProtKB-KW"/>
</dbReference>
<evidence type="ECO:0000256" key="3">
    <source>
        <dbReference type="ARBA" id="ARBA00023014"/>
    </source>
</evidence>
<dbReference type="InterPro" id="IPR017896">
    <property type="entry name" value="4Fe4S_Fe-S-bd"/>
</dbReference>
<proteinExistence type="predicted"/>
<protein>
    <submittedName>
        <fullName evidence="5">Putative Electron transport complex protein RnfC</fullName>
    </submittedName>
</protein>
<dbReference type="KEGG" id="dhy:DESAM_22459"/>
<dbReference type="PANTHER" id="PTHR43034:SF2">
    <property type="entry name" value="ION-TRANSLOCATING OXIDOREDUCTASE COMPLEX SUBUNIT C"/>
    <property type="match status" value="1"/>
</dbReference>
<evidence type="ECO:0000256" key="1">
    <source>
        <dbReference type="ARBA" id="ARBA00022723"/>
    </source>
</evidence>
<sequence length="384" mass="41229">MNPLFSLSPSERGPIVNIREQELNTPFVISLAVSGLSPLVQKGNLVSKGQMIASGTGSKRPAIHSSISGKVLDVKKDFITIEEEGDRISEPLDFPAVNSKTMLKNLHNAGINTRGLKPECTLIINAVPAEAGIDGHRFLIEEFNHIMLEGLGYLKKAIAPKACSLAIPKGMNWTLAGCTGHEIAPVYPNGLAPMIVKAVTGQEMPADVCVIDAATLYRIGRTVHGNQPVSEIMVKVGATLFQAPVGTRVGLLARTAGFKLADHDRVILGGPLSGEAVYTLNHGVGPETQAVTIIAGKPEPTIKDTPCIGCGECVIKCPARIMPNMISRHAEFGLFENTLNYGIGSCFECGLCTYWCTAQRPILQYIRLAKKELSSQPILEDLRK</sequence>
<dbReference type="OrthoDB" id="9767754at2"/>
<dbReference type="EMBL" id="FO203522">
    <property type="protein sequence ID" value="CCO24726.1"/>
    <property type="molecule type" value="Genomic_DNA"/>
</dbReference>
<dbReference type="Pfam" id="PF13375">
    <property type="entry name" value="RnfC_N"/>
    <property type="match status" value="1"/>
</dbReference>
<dbReference type="InterPro" id="IPR010208">
    <property type="entry name" value="Ion_transpt_RnfC/RsxC"/>
</dbReference>
<reference evidence="5 6" key="1">
    <citation type="submission" date="2012-10" db="EMBL/GenBank/DDBJ databases">
        <authorList>
            <person name="Genoscope - CEA"/>
        </authorList>
    </citation>
    <scope>NUCLEOTIDE SEQUENCE [LARGE SCALE GENOMIC DNA]</scope>
    <source>
        <strain evidence="6">AM13 / DSM 14728</strain>
    </source>
</reference>
<dbReference type="PATRIC" id="fig|1121451.3.peg.2675"/>
<dbReference type="SUPFAM" id="SSF46548">
    <property type="entry name" value="alpha-helical ferredoxin"/>
    <property type="match status" value="1"/>
</dbReference>
<keyword evidence="1" id="KW-0479">Metal-binding</keyword>
<organism evidence="5 6">
    <name type="scientific">Maridesulfovibrio hydrothermalis AM13 = DSM 14728</name>
    <dbReference type="NCBI Taxonomy" id="1121451"/>
    <lineage>
        <taxon>Bacteria</taxon>
        <taxon>Pseudomonadati</taxon>
        <taxon>Thermodesulfobacteriota</taxon>
        <taxon>Desulfovibrionia</taxon>
        <taxon>Desulfovibrionales</taxon>
        <taxon>Desulfovibrionaceae</taxon>
        <taxon>Maridesulfovibrio</taxon>
    </lineage>
</organism>
<evidence type="ECO:0000259" key="4">
    <source>
        <dbReference type="PROSITE" id="PS51379"/>
    </source>
</evidence>
<keyword evidence="6" id="KW-1185">Reference proteome</keyword>
<gene>
    <name evidence="5" type="ORF">DESAM_22459</name>
</gene>
<dbReference type="GO" id="GO:0009055">
    <property type="term" value="F:electron transfer activity"/>
    <property type="evidence" value="ECO:0007669"/>
    <property type="project" value="InterPro"/>
</dbReference>
<dbReference type="Pfam" id="PF13237">
    <property type="entry name" value="Fer4_10"/>
    <property type="match status" value="1"/>
</dbReference>
<accession>L0RGL7</accession>
<dbReference type="SUPFAM" id="SSF142019">
    <property type="entry name" value="Nqo1 FMN-binding domain-like"/>
    <property type="match status" value="1"/>
</dbReference>
<dbReference type="STRING" id="1121451.DESAM_22459"/>
<dbReference type="Proteomes" id="UP000010808">
    <property type="component" value="Chromosome"/>
</dbReference>
<keyword evidence="3" id="KW-0411">Iron-sulfur</keyword>
<keyword evidence="2" id="KW-0408">Iron</keyword>
<name>L0RGL7_9BACT</name>
<evidence type="ECO:0000313" key="6">
    <source>
        <dbReference type="Proteomes" id="UP000010808"/>
    </source>
</evidence>
<feature type="domain" description="4Fe-4S ferredoxin-type" evidence="4">
    <location>
        <begin position="298"/>
        <end position="328"/>
    </location>
</feature>
<dbReference type="PANTHER" id="PTHR43034">
    <property type="entry name" value="ION-TRANSLOCATING OXIDOREDUCTASE COMPLEX SUBUNIT C"/>
    <property type="match status" value="1"/>
</dbReference>
<dbReference type="GO" id="GO:0016020">
    <property type="term" value="C:membrane"/>
    <property type="evidence" value="ECO:0007669"/>
    <property type="project" value="InterPro"/>
</dbReference>
<dbReference type="InterPro" id="IPR037225">
    <property type="entry name" value="Nuo51_FMN-bd_sf"/>
</dbReference>
<dbReference type="PROSITE" id="PS00198">
    <property type="entry name" value="4FE4S_FER_1"/>
    <property type="match status" value="1"/>
</dbReference>
<evidence type="ECO:0000313" key="5">
    <source>
        <dbReference type="EMBL" id="CCO24726.1"/>
    </source>
</evidence>